<evidence type="ECO:0000313" key="6">
    <source>
        <dbReference type="Proteomes" id="UP001138793"/>
    </source>
</evidence>
<dbReference type="PROSITE" id="PS50977">
    <property type="entry name" value="HTH_TETR_2"/>
    <property type="match status" value="1"/>
</dbReference>
<dbReference type="InterPro" id="IPR009057">
    <property type="entry name" value="Homeodomain-like_sf"/>
</dbReference>
<dbReference type="PRINTS" id="PR00455">
    <property type="entry name" value="HTHTETR"/>
</dbReference>
<evidence type="ECO:0000256" key="1">
    <source>
        <dbReference type="ARBA" id="ARBA00022491"/>
    </source>
</evidence>
<dbReference type="OrthoDB" id="509229at2"/>
<evidence type="ECO:0000256" key="2">
    <source>
        <dbReference type="ARBA" id="ARBA00023125"/>
    </source>
</evidence>
<dbReference type="InterPro" id="IPR050624">
    <property type="entry name" value="HTH-type_Tx_Regulator"/>
</dbReference>
<protein>
    <submittedName>
        <fullName evidence="5">AcrR family transcriptional regulator</fullName>
    </submittedName>
</protein>
<accession>A0A9X0YNY8</accession>
<dbReference type="InterPro" id="IPR001647">
    <property type="entry name" value="HTH_TetR"/>
</dbReference>
<keyword evidence="6" id="KW-1185">Reference proteome</keyword>
<keyword evidence="1" id="KW-0678">Repressor</keyword>
<sequence>MISTITKIKKNALSLFVEKGYTATSLSDIAGRVGIKKQSIYSHFKNKEELFLEIMSEVVREEIAFLNDYFDQYNSKPLDDVLYNFIIQMEKRFTSNKEDNVKFLLRMMFTPPSALQEIIITTALEYYSELEKHIEQVFIYHEESITATAEEAKIAYLAIFDGLLVELVYVNVTNFQKRFQVTWEIYWRGIKS</sequence>
<feature type="DNA-binding region" description="H-T-H motif" evidence="3">
    <location>
        <begin position="25"/>
        <end position="44"/>
    </location>
</feature>
<name>A0A9X0YNY8_9BACI</name>
<organism evidence="5 6">
    <name type="scientific">Oceanobacillus polygoni</name>
    <dbReference type="NCBI Taxonomy" id="1235259"/>
    <lineage>
        <taxon>Bacteria</taxon>
        <taxon>Bacillati</taxon>
        <taxon>Bacillota</taxon>
        <taxon>Bacilli</taxon>
        <taxon>Bacillales</taxon>
        <taxon>Bacillaceae</taxon>
        <taxon>Oceanobacillus</taxon>
    </lineage>
</organism>
<dbReference type="EMBL" id="JAGGMB010000001">
    <property type="protein sequence ID" value="MBP2076069.1"/>
    <property type="molecule type" value="Genomic_DNA"/>
</dbReference>
<dbReference type="AlphaFoldDB" id="A0A9X0YNY8"/>
<dbReference type="Pfam" id="PF00440">
    <property type="entry name" value="TetR_N"/>
    <property type="match status" value="1"/>
</dbReference>
<comment type="caution">
    <text evidence="5">The sequence shown here is derived from an EMBL/GenBank/DDBJ whole genome shotgun (WGS) entry which is preliminary data.</text>
</comment>
<dbReference type="GO" id="GO:0003677">
    <property type="term" value="F:DNA binding"/>
    <property type="evidence" value="ECO:0007669"/>
    <property type="project" value="UniProtKB-UniRule"/>
</dbReference>
<dbReference type="Proteomes" id="UP001138793">
    <property type="component" value="Unassembled WGS sequence"/>
</dbReference>
<evidence type="ECO:0000313" key="5">
    <source>
        <dbReference type="EMBL" id="MBP2076069.1"/>
    </source>
</evidence>
<gene>
    <name evidence="5" type="ORF">J2Z64_000280</name>
</gene>
<keyword evidence="2 3" id="KW-0238">DNA-binding</keyword>
<dbReference type="PANTHER" id="PTHR43479">
    <property type="entry name" value="ACREF/ENVCD OPERON REPRESSOR-RELATED"/>
    <property type="match status" value="1"/>
</dbReference>
<dbReference type="PANTHER" id="PTHR43479:SF11">
    <property type="entry name" value="ACREF_ENVCD OPERON REPRESSOR-RELATED"/>
    <property type="match status" value="1"/>
</dbReference>
<evidence type="ECO:0000259" key="4">
    <source>
        <dbReference type="PROSITE" id="PS50977"/>
    </source>
</evidence>
<dbReference type="Gene3D" id="1.10.10.60">
    <property type="entry name" value="Homeodomain-like"/>
    <property type="match status" value="1"/>
</dbReference>
<dbReference type="Gene3D" id="1.10.357.10">
    <property type="entry name" value="Tetracycline Repressor, domain 2"/>
    <property type="match status" value="1"/>
</dbReference>
<dbReference type="SUPFAM" id="SSF46689">
    <property type="entry name" value="Homeodomain-like"/>
    <property type="match status" value="1"/>
</dbReference>
<dbReference type="RefSeq" id="WP_149475011.1">
    <property type="nucleotide sequence ID" value="NZ_JAGGMB010000001.1"/>
</dbReference>
<evidence type="ECO:0000256" key="3">
    <source>
        <dbReference type="PROSITE-ProRule" id="PRU00335"/>
    </source>
</evidence>
<feature type="domain" description="HTH tetR-type" evidence="4">
    <location>
        <begin position="2"/>
        <end position="62"/>
    </location>
</feature>
<proteinExistence type="predicted"/>
<reference evidence="5" key="1">
    <citation type="submission" date="2021-03" db="EMBL/GenBank/DDBJ databases">
        <title>Genomic Encyclopedia of Type Strains, Phase IV (KMG-IV): sequencing the most valuable type-strain genomes for metagenomic binning, comparative biology and taxonomic classification.</title>
        <authorList>
            <person name="Goeker M."/>
        </authorList>
    </citation>
    <scope>NUCLEOTIDE SEQUENCE</scope>
    <source>
        <strain evidence="5">DSM 107338</strain>
    </source>
</reference>